<reference evidence="1 2" key="1">
    <citation type="submission" date="2023-03" db="EMBL/GenBank/DDBJ databases">
        <title>Genome insight into feeding habits of ladybird beetles.</title>
        <authorList>
            <person name="Li H.-S."/>
            <person name="Huang Y.-H."/>
            <person name="Pang H."/>
        </authorList>
    </citation>
    <scope>NUCLEOTIDE SEQUENCE [LARGE SCALE GENOMIC DNA]</scope>
    <source>
        <strain evidence="1">SYSU_2023b</strain>
        <tissue evidence="1">Whole body</tissue>
    </source>
</reference>
<protein>
    <submittedName>
        <fullName evidence="1">Uncharacterized protein</fullName>
    </submittedName>
</protein>
<evidence type="ECO:0000313" key="2">
    <source>
        <dbReference type="Proteomes" id="UP001431783"/>
    </source>
</evidence>
<comment type="caution">
    <text evidence="1">The sequence shown here is derived from an EMBL/GenBank/DDBJ whole genome shotgun (WGS) entry which is preliminary data.</text>
</comment>
<evidence type="ECO:0000313" key="1">
    <source>
        <dbReference type="EMBL" id="KAK9888970.1"/>
    </source>
</evidence>
<proteinExistence type="predicted"/>
<dbReference type="AlphaFoldDB" id="A0AAW1V2T6"/>
<accession>A0AAW1V2T6</accession>
<gene>
    <name evidence="1" type="ORF">WA026_004254</name>
</gene>
<keyword evidence="2" id="KW-1185">Reference proteome</keyword>
<dbReference type="EMBL" id="JARQZJ010000122">
    <property type="protein sequence ID" value="KAK9888970.1"/>
    <property type="molecule type" value="Genomic_DNA"/>
</dbReference>
<dbReference type="Proteomes" id="UP001431783">
    <property type="component" value="Unassembled WGS sequence"/>
</dbReference>
<organism evidence="1 2">
    <name type="scientific">Henosepilachna vigintioctopunctata</name>
    <dbReference type="NCBI Taxonomy" id="420089"/>
    <lineage>
        <taxon>Eukaryota</taxon>
        <taxon>Metazoa</taxon>
        <taxon>Ecdysozoa</taxon>
        <taxon>Arthropoda</taxon>
        <taxon>Hexapoda</taxon>
        <taxon>Insecta</taxon>
        <taxon>Pterygota</taxon>
        <taxon>Neoptera</taxon>
        <taxon>Endopterygota</taxon>
        <taxon>Coleoptera</taxon>
        <taxon>Polyphaga</taxon>
        <taxon>Cucujiformia</taxon>
        <taxon>Coccinelloidea</taxon>
        <taxon>Coccinellidae</taxon>
        <taxon>Epilachninae</taxon>
        <taxon>Epilachnini</taxon>
        <taxon>Henosepilachna</taxon>
    </lineage>
</organism>
<sequence>MSTNKKAILLDDINNKRYTLFVPPDDYDKIHEGKVQVSDTQPVDLEKLNASSIEKQIPLPTTNNCLQESVIDLTEPSQHDQENASTLEDSNLFFF</sequence>
<name>A0AAW1V2T6_9CUCU</name>